<dbReference type="AlphaFoldDB" id="A0A1U8AL96"/>
<keyword evidence="4" id="KW-1185">Reference proteome</keyword>
<dbReference type="Pfam" id="PF20160">
    <property type="entry name" value="C-JID"/>
    <property type="match status" value="1"/>
</dbReference>
<feature type="domain" description="C-JID" evidence="3">
    <location>
        <begin position="449"/>
        <end position="585"/>
    </location>
</feature>
<evidence type="ECO:0000313" key="4">
    <source>
        <dbReference type="Proteomes" id="UP000189703"/>
    </source>
</evidence>
<dbReference type="InterPro" id="IPR045344">
    <property type="entry name" value="C-JID"/>
</dbReference>
<evidence type="ECO:0000256" key="1">
    <source>
        <dbReference type="ARBA" id="ARBA00022614"/>
    </source>
</evidence>
<organism evidence="4 5">
    <name type="scientific">Nelumbo nucifera</name>
    <name type="common">Sacred lotus</name>
    <dbReference type="NCBI Taxonomy" id="4432"/>
    <lineage>
        <taxon>Eukaryota</taxon>
        <taxon>Viridiplantae</taxon>
        <taxon>Streptophyta</taxon>
        <taxon>Embryophyta</taxon>
        <taxon>Tracheophyta</taxon>
        <taxon>Spermatophyta</taxon>
        <taxon>Magnoliopsida</taxon>
        <taxon>Proteales</taxon>
        <taxon>Nelumbonaceae</taxon>
        <taxon>Nelumbo</taxon>
    </lineage>
</organism>
<dbReference type="GeneID" id="104601674"/>
<dbReference type="Proteomes" id="UP000189703">
    <property type="component" value="Unplaced"/>
</dbReference>
<dbReference type="InterPro" id="IPR001611">
    <property type="entry name" value="Leu-rich_rpt"/>
</dbReference>
<name>A0A1U8AL96_NELNU</name>
<protein>
    <submittedName>
        <fullName evidence="5">Disease resistance protein RPS6-like</fullName>
    </submittedName>
</protein>
<dbReference type="PANTHER" id="PTHR11017">
    <property type="entry name" value="LEUCINE-RICH REPEAT-CONTAINING PROTEIN"/>
    <property type="match status" value="1"/>
</dbReference>
<evidence type="ECO:0000256" key="2">
    <source>
        <dbReference type="ARBA" id="ARBA00022737"/>
    </source>
</evidence>
<dbReference type="KEGG" id="nnu:104601674"/>
<dbReference type="Gene3D" id="3.80.10.10">
    <property type="entry name" value="Ribonuclease Inhibitor"/>
    <property type="match status" value="2"/>
</dbReference>
<keyword evidence="1" id="KW-0433">Leucine-rich repeat</keyword>
<evidence type="ECO:0000259" key="3">
    <source>
        <dbReference type="Pfam" id="PF20160"/>
    </source>
</evidence>
<dbReference type="RefSeq" id="XP_010263417.1">
    <property type="nucleotide sequence ID" value="XM_010265115.1"/>
</dbReference>
<dbReference type="SMART" id="SM00369">
    <property type="entry name" value="LRR_TYP"/>
    <property type="match status" value="2"/>
</dbReference>
<keyword evidence="2" id="KW-0677">Repeat</keyword>
<sequence>MSSCIPNSTSYHCTKPFEGTTKVKGLILDDTHRPTDADIDTKAFRKLRKLQLLQLNYVDLRRGYEYLPRELIWLCWHGFPLEFIPTNFHPKDLVVLEMQYSKIKHVWKRIKVLKNLKVLNHSHSHNLTNTPDISGFPNLERLILKGCIGLVEVHHSIGLLDKLVLLNLEDCRNLRNLPISICKLKSLKDLNLSGCPNIGKFPFQSPFSSLWHWVSRRESPASISQLLTSSYMCSLTRLDLSHLNMSEGAILNDLRSLSSLKRLYLSYNNFNNLPASISHLCQLNEIQLVNCMSLQSIQELPSSLGSLKADGCTLLERISNIGNLTSLEYLSLCRTNICSLPDNISQLSCLKWLQLDGCSRLQKLPRLPPFLMGLYLQDCTSMERLNLSNLWHIWALYLNNCKKLVETQLPEKFGGFQIGGCTNMTYTFIKSNFLNKLFQGHLNEFDISVPGSEIPTWFRYKIMGSVISFKVPAVAGRKLTGFFVCAVYNAQAGCSAFYDDAFTIVNKTKGLKCNEGRFFNSRPRIACGDHILVCYRKDVLIHPPLVTIHIGDWLESGDQVELSVACGGNGRGIKVKKCGFHLEYAPNDRGFRLPLRNC</sequence>
<dbReference type="InParanoid" id="A0A1U8AL96"/>
<dbReference type="PROSITE" id="PS51450">
    <property type="entry name" value="LRR"/>
    <property type="match status" value="1"/>
</dbReference>
<dbReference type="InterPro" id="IPR044974">
    <property type="entry name" value="Disease_R_plants"/>
</dbReference>
<dbReference type="InterPro" id="IPR003591">
    <property type="entry name" value="Leu-rich_rpt_typical-subtyp"/>
</dbReference>
<dbReference type="OMA" id="NINMESR"/>
<reference evidence="5" key="1">
    <citation type="submission" date="2025-08" db="UniProtKB">
        <authorList>
            <consortium name="RefSeq"/>
        </authorList>
    </citation>
    <scope>IDENTIFICATION</scope>
</reference>
<dbReference type="OrthoDB" id="1936883at2759"/>
<proteinExistence type="predicted"/>
<gene>
    <name evidence="5" type="primary">LOC104601674</name>
</gene>
<accession>A0A1U8AL96</accession>
<dbReference type="SUPFAM" id="SSF52058">
    <property type="entry name" value="L domain-like"/>
    <property type="match status" value="1"/>
</dbReference>
<dbReference type="GO" id="GO:0006952">
    <property type="term" value="P:defense response"/>
    <property type="evidence" value="ECO:0007669"/>
    <property type="project" value="InterPro"/>
</dbReference>
<dbReference type="InterPro" id="IPR032675">
    <property type="entry name" value="LRR_dom_sf"/>
</dbReference>
<evidence type="ECO:0000313" key="5">
    <source>
        <dbReference type="RefSeq" id="XP_010263417.1"/>
    </source>
</evidence>
<dbReference type="PANTHER" id="PTHR11017:SF385">
    <property type="entry name" value="DISEASE RESISTANCE PROTEIN (TIR-NBS-LRR CLASS)-RELATED"/>
    <property type="match status" value="1"/>
</dbReference>